<evidence type="ECO:0000313" key="2">
    <source>
        <dbReference type="Proteomes" id="UP000001194"/>
    </source>
</evidence>
<evidence type="ECO:0000313" key="1">
    <source>
        <dbReference type="EMBL" id="EDR11992.1"/>
    </source>
</evidence>
<dbReference type="EMBL" id="DS547095">
    <property type="protein sequence ID" value="EDR11992.1"/>
    <property type="molecule type" value="Genomic_DNA"/>
</dbReference>
<name>B0D1F7_LACBS</name>
<dbReference type="HOGENOM" id="CLU_1835486_0_0_1"/>
<proteinExistence type="predicted"/>
<organism evidence="2">
    <name type="scientific">Laccaria bicolor (strain S238N-H82 / ATCC MYA-4686)</name>
    <name type="common">Bicoloured deceiver</name>
    <name type="synonym">Laccaria laccata var. bicolor</name>
    <dbReference type="NCBI Taxonomy" id="486041"/>
    <lineage>
        <taxon>Eukaryota</taxon>
        <taxon>Fungi</taxon>
        <taxon>Dikarya</taxon>
        <taxon>Basidiomycota</taxon>
        <taxon>Agaricomycotina</taxon>
        <taxon>Agaricomycetes</taxon>
        <taxon>Agaricomycetidae</taxon>
        <taxon>Agaricales</taxon>
        <taxon>Agaricineae</taxon>
        <taxon>Hydnangiaceae</taxon>
        <taxon>Laccaria</taxon>
    </lineage>
</organism>
<protein>
    <submittedName>
        <fullName evidence="1">Predicted protein</fullName>
    </submittedName>
</protein>
<dbReference type="GeneID" id="6073315"/>
<keyword evidence="2" id="KW-1185">Reference proteome</keyword>
<dbReference type="KEGG" id="lbc:LACBIDRAFT_324319"/>
<dbReference type="Proteomes" id="UP000001194">
    <property type="component" value="Unassembled WGS sequence"/>
</dbReference>
<reference evidence="1 2" key="1">
    <citation type="journal article" date="2008" name="Nature">
        <title>The genome of Laccaria bicolor provides insights into mycorrhizal symbiosis.</title>
        <authorList>
            <person name="Martin F."/>
            <person name="Aerts A."/>
            <person name="Ahren D."/>
            <person name="Brun A."/>
            <person name="Danchin E.G.J."/>
            <person name="Duchaussoy F."/>
            <person name="Gibon J."/>
            <person name="Kohler A."/>
            <person name="Lindquist E."/>
            <person name="Pereda V."/>
            <person name="Salamov A."/>
            <person name="Shapiro H.J."/>
            <person name="Wuyts J."/>
            <person name="Blaudez D."/>
            <person name="Buee M."/>
            <person name="Brokstein P."/>
            <person name="Canbaeck B."/>
            <person name="Cohen D."/>
            <person name="Courty P.E."/>
            <person name="Coutinho P.M."/>
            <person name="Delaruelle C."/>
            <person name="Detter J.C."/>
            <person name="Deveau A."/>
            <person name="DiFazio S."/>
            <person name="Duplessis S."/>
            <person name="Fraissinet-Tachet L."/>
            <person name="Lucic E."/>
            <person name="Frey-Klett P."/>
            <person name="Fourrey C."/>
            <person name="Feussner I."/>
            <person name="Gay G."/>
            <person name="Grimwood J."/>
            <person name="Hoegger P.J."/>
            <person name="Jain P."/>
            <person name="Kilaru S."/>
            <person name="Labbe J."/>
            <person name="Lin Y.C."/>
            <person name="Legue V."/>
            <person name="Le Tacon F."/>
            <person name="Marmeisse R."/>
            <person name="Melayah D."/>
            <person name="Montanini B."/>
            <person name="Muratet M."/>
            <person name="Nehls U."/>
            <person name="Niculita-Hirzel H."/>
            <person name="Oudot-Le Secq M.P."/>
            <person name="Peter M."/>
            <person name="Quesneville H."/>
            <person name="Rajashekar B."/>
            <person name="Reich M."/>
            <person name="Rouhier N."/>
            <person name="Schmutz J."/>
            <person name="Yin T."/>
            <person name="Chalot M."/>
            <person name="Henrissat B."/>
            <person name="Kuees U."/>
            <person name="Lucas S."/>
            <person name="Van de Peer Y."/>
            <person name="Podila G.K."/>
            <person name="Polle A."/>
            <person name="Pukkila P.J."/>
            <person name="Richardson P.M."/>
            <person name="Rouze P."/>
            <person name="Sanders I.R."/>
            <person name="Stajich J.E."/>
            <person name="Tunlid A."/>
            <person name="Tuskan G."/>
            <person name="Grigoriev I.V."/>
        </authorList>
    </citation>
    <scope>NUCLEOTIDE SEQUENCE [LARGE SCALE GENOMIC DNA]</scope>
    <source>
        <strain evidence="2">S238N-H82 / ATCC MYA-4686</strain>
    </source>
</reference>
<dbReference type="InParanoid" id="B0D1F7"/>
<sequence>MPFTCLATTFYLFCRSSGVCSSLGALKFLVHPPRAPQRRHHIESPLIDRIQQDHPAHPARNPFLATIMVHPATHLETFDPINSRRQLESTGDHPHLETIGSIQAVSNFESQYSFFSKIPAFFTEVKAQQRADHSALRKPA</sequence>
<accession>B0D1F7</accession>
<dbReference type="RefSeq" id="XP_001877889.1">
    <property type="nucleotide sequence ID" value="XM_001877854.1"/>
</dbReference>
<gene>
    <name evidence="1" type="ORF">LACBIDRAFT_324319</name>
</gene>
<dbReference type="AlphaFoldDB" id="B0D1F7"/>